<evidence type="ECO:0000313" key="3">
    <source>
        <dbReference type="Proteomes" id="UP001368500"/>
    </source>
</evidence>
<dbReference type="GO" id="GO:0032259">
    <property type="term" value="P:methylation"/>
    <property type="evidence" value="ECO:0007669"/>
    <property type="project" value="UniProtKB-KW"/>
</dbReference>
<organism evidence="2 3">
    <name type="scientific">Pseudaquabacterium rugosum</name>
    <dbReference type="NCBI Taxonomy" id="2984194"/>
    <lineage>
        <taxon>Bacteria</taxon>
        <taxon>Pseudomonadati</taxon>
        <taxon>Pseudomonadota</taxon>
        <taxon>Betaproteobacteria</taxon>
        <taxon>Burkholderiales</taxon>
        <taxon>Sphaerotilaceae</taxon>
        <taxon>Pseudaquabacterium</taxon>
    </lineage>
</organism>
<evidence type="ECO:0000313" key="2">
    <source>
        <dbReference type="EMBL" id="MEK8027779.1"/>
    </source>
</evidence>
<dbReference type="EC" id="2.1.1.107" evidence="2"/>
<accession>A0ABU9BFA9</accession>
<dbReference type="PANTHER" id="PTHR38043:SF1">
    <property type="entry name" value="PROTEIN HEMX"/>
    <property type="match status" value="1"/>
</dbReference>
<name>A0ABU9BFA9_9BURK</name>
<protein>
    <submittedName>
        <fullName evidence="2">Uroporphyrinogen-III C-methyltransferase</fullName>
        <ecNumber evidence="2">2.1.1.107</ecNumber>
    </submittedName>
</protein>
<keyword evidence="1" id="KW-1133">Transmembrane helix</keyword>
<feature type="transmembrane region" description="Helical" evidence="1">
    <location>
        <begin position="24"/>
        <end position="45"/>
    </location>
</feature>
<reference evidence="2 3" key="1">
    <citation type="submission" date="2024-04" db="EMBL/GenBank/DDBJ databases">
        <title>Novel species of the genus Ideonella isolated from streams.</title>
        <authorList>
            <person name="Lu H."/>
        </authorList>
    </citation>
    <scope>NUCLEOTIDE SEQUENCE [LARGE SCALE GENOMIC DNA]</scope>
    <source>
        <strain evidence="2 3">BYS139W</strain>
    </source>
</reference>
<keyword evidence="2" id="KW-0489">Methyltransferase</keyword>
<keyword evidence="1" id="KW-0472">Membrane</keyword>
<dbReference type="GO" id="GO:0004851">
    <property type="term" value="F:uroporphyrin-III C-methyltransferase activity"/>
    <property type="evidence" value="ECO:0007669"/>
    <property type="project" value="UniProtKB-EC"/>
</dbReference>
<dbReference type="EMBL" id="JBBUTF010000016">
    <property type="protein sequence ID" value="MEK8027779.1"/>
    <property type="molecule type" value="Genomic_DNA"/>
</dbReference>
<comment type="caution">
    <text evidence="2">The sequence shown here is derived from an EMBL/GenBank/DDBJ whole genome shotgun (WGS) entry which is preliminary data.</text>
</comment>
<dbReference type="Proteomes" id="UP001368500">
    <property type="component" value="Unassembled WGS sequence"/>
</dbReference>
<keyword evidence="1" id="KW-0812">Transmembrane</keyword>
<dbReference type="Pfam" id="PF04375">
    <property type="entry name" value="HemX"/>
    <property type="match status" value="1"/>
</dbReference>
<keyword evidence="2" id="KW-0808">Transferase</keyword>
<gene>
    <name evidence="2" type="ORF">AACH11_17580</name>
</gene>
<evidence type="ECO:0000256" key="1">
    <source>
        <dbReference type="SAM" id="Phobius"/>
    </source>
</evidence>
<sequence length="381" mass="40816">MAGGGATASTLGAQVARTSLSGPVWLVGAALAGALSVAAITLAVYGQQRVKALEQELVRRQQDSQGQAVEARTLAQQAQDTARALDSRLGLLEARLAESALQRSQLEELILQLSRSRDENVLADVDAALRVAQQQSALTGSLEPLAAALRQADDRLARLNQPRLERVRRALARDIDRVRAVSVSDLSALVIRLDEAVRSVDELPLLAQPLPRGTAMAAAAASAQAPAAVASRGRAASATAAGQAASDGIGDWLVRGWRWTSAQGDQLLTQVGDELRGLLRVTRIANPEAALVAPEQGWFLRENLKLRLLNARLALLARQFDTVQSDMREALTTLDRYFDGRTRRVAVSRELLQQVAQQARQISLPRPDETLAAIAAVQAGR</sequence>
<proteinExistence type="predicted"/>
<dbReference type="PANTHER" id="PTHR38043">
    <property type="entry name" value="PROTEIN HEMX"/>
    <property type="match status" value="1"/>
</dbReference>
<dbReference type="RefSeq" id="WP_341375558.1">
    <property type="nucleotide sequence ID" value="NZ_JBBUTF010000016.1"/>
</dbReference>
<keyword evidence="3" id="KW-1185">Reference proteome</keyword>
<dbReference type="InterPro" id="IPR007470">
    <property type="entry name" value="HemX"/>
</dbReference>